<reference evidence="2" key="1">
    <citation type="journal article" date="2019" name="Syst. Appl. Microbiol.">
        <title>Flavobacterium circumlabens sp. nov. and Flavobacterium cupreum sp. nov., two psychrotrophic species isolated from Antarctic environmental samples.</title>
        <authorList>
            <person name="Kralova S."/>
            <person name="Busse H.-J."/>
            <person name="Svec P."/>
            <person name="Maslanova I."/>
            <person name="Stankova E."/>
            <person name="Bartak M."/>
            <person name="Sedlacek I."/>
        </authorList>
    </citation>
    <scope>NUCLEOTIDE SEQUENCE [LARGE SCALE GENOMIC DNA]</scope>
    <source>
        <strain evidence="2">CCM 8825</strain>
    </source>
</reference>
<dbReference type="EMBL" id="QWDM01000004">
    <property type="protein sequence ID" value="RUT70987.1"/>
    <property type="molecule type" value="Genomic_DNA"/>
</dbReference>
<dbReference type="RefSeq" id="WP_127337766.1">
    <property type="nucleotide sequence ID" value="NZ_QWDM01000004.1"/>
</dbReference>
<evidence type="ECO:0000313" key="1">
    <source>
        <dbReference type="EMBL" id="RUT70987.1"/>
    </source>
</evidence>
<sequence>MKQTILVYIFLSLNCGLLAQNKDSWISFWDKDTTHIGFKDKNGNIKIAPRFMSLTMAHKFDAIIAVAEDVDDTWKSYYITKTGRIVGRDSMYVYDNGFDCENEGFIRFKDPITDKMGLFNGEGKIIIPAEYSDLTKVRNGMIIALKGAEKVKEPGGDGHFSWAGGKGYLIDTNNKILIENFGYTNELNFYSLQKSKEPDKDEIREYFQGVDGEYYSFVNFDKEFKSWLKNNLLSDLSKDNLLKHSFATITYWKEPNGWIRESNTKFINQNYTFIKLKLQELTSTDCDYFVSTDGLNRFIFETNEFETYFNNCNEPKDWRYPVKNIVISPKNKSDSGQDHFEFLRTENGYKLISVSAAKNNLR</sequence>
<dbReference type="AlphaFoldDB" id="A0A434A9G2"/>
<name>A0A434A9G2_9FLAO</name>
<dbReference type="Pfam" id="PF14903">
    <property type="entry name" value="WG_beta_rep"/>
    <property type="match status" value="1"/>
</dbReference>
<accession>A0A434A9G2</accession>
<comment type="caution">
    <text evidence="1">The sequence shown here is derived from an EMBL/GenBank/DDBJ whole genome shotgun (WGS) entry which is preliminary data.</text>
</comment>
<dbReference type="InterPro" id="IPR032774">
    <property type="entry name" value="WG_beta_rep"/>
</dbReference>
<gene>
    <name evidence="1" type="ORF">D0817_07535</name>
</gene>
<dbReference type="Proteomes" id="UP000288102">
    <property type="component" value="Unassembled WGS sequence"/>
</dbReference>
<evidence type="ECO:0000313" key="2">
    <source>
        <dbReference type="Proteomes" id="UP000288102"/>
    </source>
</evidence>
<keyword evidence="2" id="KW-1185">Reference proteome</keyword>
<evidence type="ECO:0008006" key="3">
    <source>
        <dbReference type="Google" id="ProtNLM"/>
    </source>
</evidence>
<dbReference type="OrthoDB" id="697275at2"/>
<proteinExistence type="predicted"/>
<organism evidence="1 2">
    <name type="scientific">Flavobacterium cupreum</name>
    <dbReference type="NCBI Taxonomy" id="2133766"/>
    <lineage>
        <taxon>Bacteria</taxon>
        <taxon>Pseudomonadati</taxon>
        <taxon>Bacteroidota</taxon>
        <taxon>Flavobacteriia</taxon>
        <taxon>Flavobacteriales</taxon>
        <taxon>Flavobacteriaceae</taxon>
        <taxon>Flavobacterium</taxon>
    </lineage>
</organism>
<protein>
    <recommendedName>
        <fullName evidence="3">WG repeat-containing protein</fullName>
    </recommendedName>
</protein>